<organism evidence="2 3">
    <name type="scientific">Nocardioides yefusunii</name>
    <dbReference type="NCBI Taxonomy" id="2500546"/>
    <lineage>
        <taxon>Bacteria</taxon>
        <taxon>Bacillati</taxon>
        <taxon>Actinomycetota</taxon>
        <taxon>Actinomycetes</taxon>
        <taxon>Propionibacteriales</taxon>
        <taxon>Nocardioidaceae</taxon>
        <taxon>Nocardioides</taxon>
    </lineage>
</organism>
<evidence type="ECO:0000313" key="2">
    <source>
        <dbReference type="EMBL" id="MFC6152198.1"/>
    </source>
</evidence>
<keyword evidence="3" id="KW-1185">Reference proteome</keyword>
<evidence type="ECO:0000313" key="3">
    <source>
        <dbReference type="Proteomes" id="UP001596098"/>
    </source>
</evidence>
<accession>A0ABW1QSD1</accession>
<proteinExistence type="predicted"/>
<keyword evidence="1" id="KW-1133">Transmembrane helix</keyword>
<comment type="caution">
    <text evidence="2">The sequence shown here is derived from an EMBL/GenBank/DDBJ whole genome shotgun (WGS) entry which is preliminary data.</text>
</comment>
<dbReference type="EMBL" id="JBHSQI010000001">
    <property type="protein sequence ID" value="MFC6152198.1"/>
    <property type="molecule type" value="Genomic_DNA"/>
</dbReference>
<evidence type="ECO:0000256" key="1">
    <source>
        <dbReference type="SAM" id="Phobius"/>
    </source>
</evidence>
<keyword evidence="1" id="KW-0472">Membrane</keyword>
<dbReference type="RefSeq" id="WP_128220297.1">
    <property type="nucleotide sequence ID" value="NZ_CP034929.1"/>
</dbReference>
<sequence>MDPLEPPTHPAADHRNDRKAWLMIGTAAVVSLVALAGAGRAVAYRDPGSFSSVAQQELRIPALQELTPREVRAVGRDLCDELGGSATVPGKPASKVGEEVATAYAVARPTGDALVKAALTHLCPEVVPVQEASDL</sequence>
<protein>
    <submittedName>
        <fullName evidence="2">DUF732 domain-containing protein</fullName>
    </submittedName>
</protein>
<name>A0ABW1QSD1_9ACTN</name>
<gene>
    <name evidence="2" type="ORF">ACFPWU_00755</name>
</gene>
<feature type="transmembrane region" description="Helical" evidence="1">
    <location>
        <begin position="20"/>
        <end position="43"/>
    </location>
</feature>
<dbReference type="Proteomes" id="UP001596098">
    <property type="component" value="Unassembled WGS sequence"/>
</dbReference>
<reference evidence="3" key="1">
    <citation type="journal article" date="2019" name="Int. J. Syst. Evol. Microbiol.">
        <title>The Global Catalogue of Microorganisms (GCM) 10K type strain sequencing project: providing services to taxonomists for standard genome sequencing and annotation.</title>
        <authorList>
            <consortium name="The Broad Institute Genomics Platform"/>
            <consortium name="The Broad Institute Genome Sequencing Center for Infectious Disease"/>
            <person name="Wu L."/>
            <person name="Ma J."/>
        </authorList>
    </citation>
    <scope>NUCLEOTIDE SEQUENCE [LARGE SCALE GENOMIC DNA]</scope>
    <source>
        <strain evidence="3">DFY28</strain>
    </source>
</reference>
<keyword evidence="1" id="KW-0812">Transmembrane</keyword>